<accession>A0A1V0QGQ6</accession>
<reference evidence="5" key="1">
    <citation type="journal article" date="2017" name="BMC Genomics">
        <title>Genomic characterization of two novel pathogenic avipoxviruses isolated from pacific shearwaters (Ardenna spp.).</title>
        <authorList>
            <person name="Sarker S."/>
            <person name="Das S."/>
            <person name="Lavers J.L."/>
            <person name="Hutton I."/>
            <person name="Helbig K."/>
            <person name="Imbery J."/>
            <person name="Upton C."/>
            <person name="Raidal S.R."/>
        </authorList>
    </citation>
    <scope>NUCLEOTIDE SEQUENCE [LARGE SCALE GENOMIC DNA]</scope>
    <source>
        <strain evidence="5">SWPV-2</strain>
    </source>
</reference>
<feature type="repeat" description="ANK" evidence="3">
    <location>
        <begin position="402"/>
        <end position="434"/>
    </location>
</feature>
<evidence type="ECO:0000313" key="5">
    <source>
        <dbReference type="EMBL" id="ARE67552.1"/>
    </source>
</evidence>
<dbReference type="Gene3D" id="1.25.40.20">
    <property type="entry name" value="Ankyrin repeat-containing domain"/>
    <property type="match status" value="3"/>
</dbReference>
<name>A0A1V0QGQ6_CNPV</name>
<feature type="repeat" description="ANK" evidence="3">
    <location>
        <begin position="36"/>
        <end position="68"/>
    </location>
</feature>
<keyword evidence="1" id="KW-0677">Repeat</keyword>
<dbReference type="PANTHER" id="PTHR24126">
    <property type="entry name" value="ANKYRIN REPEAT, PH AND SEC7 DOMAIN CONTAINING PROTEIN SECG-RELATED"/>
    <property type="match status" value="1"/>
</dbReference>
<evidence type="ECO:0000256" key="2">
    <source>
        <dbReference type="ARBA" id="ARBA00023043"/>
    </source>
</evidence>
<evidence type="ECO:0000256" key="3">
    <source>
        <dbReference type="PROSITE-ProRule" id="PRU00023"/>
    </source>
</evidence>
<proteinExistence type="predicted"/>
<feature type="repeat" description="ANK" evidence="3">
    <location>
        <begin position="175"/>
        <end position="207"/>
    </location>
</feature>
<feature type="domain" description="PRANC" evidence="4">
    <location>
        <begin position="528"/>
        <end position="617"/>
    </location>
</feature>
<evidence type="ECO:0000256" key="1">
    <source>
        <dbReference type="ARBA" id="ARBA00022737"/>
    </source>
</evidence>
<sequence>MTSYSTQLHKVIVHNNVRKIRELLEAYPSIINRKINNLTPLHVAIMYRNVEAVKLLLEYGAQTNPCNFYVPPPLYYAIVGVRNLLRKKKMLHDVDTKIDNCNTIIKMLVEKGAELIGLEIAISIKNLWLIKFLIENGINIRYTGFFPGELNYSAIDIEICNTLLEANIDINDTICGDTLLRYAIRASNLKLVRFLIENGADIEKRNEKEQDPNIVEAVEKGNVEVVKYLINSGIDVNKFSMYTGKPAIHRAILLGHYDMVKLLLERGSNPFFLYHDNSSLIRVATQAKKNRLRIIKLLLSYGVKLYGDHDSYLQTLLLDYSEDTYSIINILLENGLKIRSTSILYSYVSNYTSLRIFKKLISNIRNVDVSSPLHYSAASNKVWRISKFLLQQGAEVNIRNRYGITPLFEAIDNGADKNIKLLLDYDADINYTDNEGNAMLMKILYHHYKVSGEIKGKHLRAARIILPYLRKLELKYPYIKNFHPFKQNINLFSLDTLKNIKDKSDREIDRMKNTVLREVQDGSNKLIVTMYDILLERKIDLLVSIIKNPIIKRKCSELEPFRRLIRNNIKRIEDRHMNIHNTKKAIDEYVKNSGSIWYILPYEIKVNILCYLNNKELMAVRNAVKYVER</sequence>
<dbReference type="Pfam" id="PF09372">
    <property type="entry name" value="PRANC"/>
    <property type="match status" value="1"/>
</dbReference>
<dbReference type="SUPFAM" id="SSF48403">
    <property type="entry name" value="Ankyrin repeat"/>
    <property type="match status" value="2"/>
</dbReference>
<feature type="repeat" description="ANK" evidence="3">
    <location>
        <begin position="243"/>
        <end position="269"/>
    </location>
</feature>
<gene>
    <name evidence="5" type="primary">SWPV2-300</name>
</gene>
<dbReference type="InterPro" id="IPR018272">
    <property type="entry name" value="PRANC_domain"/>
</dbReference>
<dbReference type="InterPro" id="IPR002110">
    <property type="entry name" value="Ankyrin_rpt"/>
</dbReference>
<dbReference type="InterPro" id="IPR036770">
    <property type="entry name" value="Ankyrin_rpt-contain_sf"/>
</dbReference>
<organism evidence="5">
    <name type="scientific">Shearwaterpox virus</name>
    <dbReference type="NCBI Taxonomy" id="1974596"/>
    <lineage>
        <taxon>Viruses</taxon>
        <taxon>Varidnaviria</taxon>
        <taxon>Bamfordvirae</taxon>
        <taxon>Nucleocytoviricota</taxon>
        <taxon>Pokkesviricetes</taxon>
        <taxon>Chitovirales</taxon>
        <taxon>Poxviridae</taxon>
        <taxon>Chordopoxvirinae</taxon>
        <taxon>Avipoxvirus</taxon>
        <taxon>Avipoxvirus canarypox</taxon>
        <taxon>Canarypox virus</taxon>
    </lineage>
</organism>
<dbReference type="Pfam" id="PF12796">
    <property type="entry name" value="Ank_2"/>
    <property type="match status" value="3"/>
</dbReference>
<keyword evidence="2 3" id="KW-0040">ANK repeat</keyword>
<evidence type="ECO:0000259" key="4">
    <source>
        <dbReference type="Pfam" id="PF09372"/>
    </source>
</evidence>
<feature type="repeat" description="ANK" evidence="3">
    <location>
        <begin position="368"/>
        <end position="401"/>
    </location>
</feature>
<dbReference type="SMART" id="SM00248">
    <property type="entry name" value="ANK"/>
    <property type="match status" value="10"/>
</dbReference>
<dbReference type="EMBL" id="KX857215">
    <property type="protein sequence ID" value="ARE67552.1"/>
    <property type="molecule type" value="Genomic_DNA"/>
</dbReference>
<protein>
    <submittedName>
        <fullName evidence="5">SWPV2-ORF300</fullName>
    </submittedName>
</protein>
<dbReference type="Proteomes" id="UP000319767">
    <property type="component" value="Segment"/>
</dbReference>
<dbReference type="PROSITE" id="PS50297">
    <property type="entry name" value="ANK_REP_REGION"/>
    <property type="match status" value="5"/>
</dbReference>
<dbReference type="PROSITE" id="PS50088">
    <property type="entry name" value="ANK_REPEAT"/>
    <property type="match status" value="5"/>
</dbReference>